<sequence length="928" mass="102457">MLSRLSAVWRPSRVALRIQRVDFTTCGNRLNRSTQPNEPPLVSGIAARSRTAKAEPVEKRGRAAIKIDSPPPPLEPPRISEEHMTRRRKVGGGKTKAAAVTKSKQRRSGRTVGASAFNTARRANGIEGSAPGKGGASDVAIDDDDDEKLVDEESKQLMQLLKEEALRREEEKKKRLRAKAAAEPTEVTDDKEYLSKLGVAERTQPVGTEAKISAQGKAEGASEGQTHFSDADADSQLPILTSLSPEQQRALRLALKGRNLFITGGAGSGKSLLIREIVYQLRHNKRRCVYVTATTGVAALNVRGSTVNSFAGVKFGDGDARQLLKWVRRSRRAAGRWRYCQTLIIDEISMMDPLLLDKLDVIARAIRRRNEPFGGIQVILCGDFLQLPPIPPRNKPQQKTEENAEAQEGGDPTDGTPAPSKLQYCFETSTWTSLNLITVILHKKFRQHDDLAFQQVLDELRVGSLSPESYELLLSRTVASKSSAKSRKKKDEDAGNDGVLPLTDAETTPAAAEKDRHVRLCATNKEVEMRNAKYFAALEPKGLPIYPSPNDGSSQQTGSSNGANSVTEEDTMRPLQVYRAYDAYSTHETEPETTEETTTGTQPSQPWVRFEDSTLPTDLALKVGTRVMVLQNISLRLGLVNGSVGEVVGFLHPLELVELVLRAPRERHFPSARGQELLERAGLPTLQDAFRCVDTALGQSLFYYLRERGIRRPEDASYGCVYGNTHCRDILRLVGLGKTESANAVHPLEMYLGGIAPQHVRLTRLPIVRLDLREGNHTSSDSGAVEDGGFANGSKRLPKHVYAFISPSSHQWYMGDQPVATRTQLPLRQAWAMTVHKAQGLTISHVEVAIHRFFSPGQAYVALSRSTRLDNIRLLDFNNASVHACPRAKEFYTVLEEEELDNEIEDDGTEGDEEALEGDGEYEGEVEE</sequence>
<protein>
    <recommendedName>
        <fullName evidence="14">ATP-dependent DNA helicase</fullName>
        <ecNumber evidence="14">5.6.2.3</ecNumber>
    </recommendedName>
</protein>
<feature type="region of interest" description="Disordered" evidence="15">
    <location>
        <begin position="389"/>
        <end position="421"/>
    </location>
</feature>
<feature type="compositionally biased region" description="Basic and acidic residues" evidence="15">
    <location>
        <begin position="52"/>
        <end position="61"/>
    </location>
</feature>
<comment type="catalytic activity">
    <reaction evidence="13 14">
        <text>ATP + H2O = ADP + phosphate + H(+)</text>
        <dbReference type="Rhea" id="RHEA:13065"/>
        <dbReference type="ChEBI" id="CHEBI:15377"/>
        <dbReference type="ChEBI" id="CHEBI:15378"/>
        <dbReference type="ChEBI" id="CHEBI:30616"/>
        <dbReference type="ChEBI" id="CHEBI:43474"/>
        <dbReference type="ChEBI" id="CHEBI:456216"/>
        <dbReference type="EC" id="5.6.2.3"/>
    </reaction>
</comment>
<feature type="region of interest" description="Disordered" evidence="15">
    <location>
        <begin position="898"/>
        <end position="928"/>
    </location>
</feature>
<name>A0A1G4I4U7_TRYEQ</name>
<evidence type="ECO:0000256" key="15">
    <source>
        <dbReference type="SAM" id="MobiDB-lite"/>
    </source>
</evidence>
<evidence type="ECO:0000313" key="17">
    <source>
        <dbReference type="EMBL" id="SCU66844.1"/>
    </source>
</evidence>
<reference evidence="17" key="1">
    <citation type="submission" date="2016-09" db="EMBL/GenBank/DDBJ databases">
        <authorList>
            <person name="Hebert L."/>
            <person name="Moumen B."/>
        </authorList>
    </citation>
    <scope>NUCLEOTIDE SEQUENCE [LARGE SCALE GENOMIC DNA]</scope>
    <source>
        <strain evidence="17">OVI</strain>
    </source>
</reference>
<evidence type="ECO:0000256" key="8">
    <source>
        <dbReference type="ARBA" id="ARBA00022840"/>
    </source>
</evidence>
<dbReference type="InterPro" id="IPR049163">
    <property type="entry name" value="Pif1-like_2B_dom"/>
</dbReference>
<accession>A0A1G4I4U7</accession>
<evidence type="ECO:0000313" key="18">
    <source>
        <dbReference type="Proteomes" id="UP000195570"/>
    </source>
</evidence>
<evidence type="ECO:0000256" key="9">
    <source>
        <dbReference type="ARBA" id="ARBA00023125"/>
    </source>
</evidence>
<evidence type="ECO:0000256" key="2">
    <source>
        <dbReference type="ARBA" id="ARBA00009781"/>
    </source>
</evidence>
<dbReference type="GO" id="GO:0016887">
    <property type="term" value="F:ATP hydrolysis activity"/>
    <property type="evidence" value="ECO:0007669"/>
    <property type="project" value="RHEA"/>
</dbReference>
<keyword evidence="5 14" id="KW-0227">DNA damage</keyword>
<dbReference type="Pfam" id="PF05970">
    <property type="entry name" value="PIF1"/>
    <property type="match status" value="1"/>
</dbReference>
<evidence type="ECO:0000256" key="1">
    <source>
        <dbReference type="ARBA" id="ARBA00001946"/>
    </source>
</evidence>
<keyword evidence="8 14" id="KW-0067">ATP-binding</keyword>
<dbReference type="GeneID" id="92381010"/>
<feature type="domain" description="AAA+ ATPase" evidence="16">
    <location>
        <begin position="256"/>
        <end position="463"/>
    </location>
</feature>
<dbReference type="GO" id="GO:0006310">
    <property type="term" value="P:DNA recombination"/>
    <property type="evidence" value="ECO:0007669"/>
    <property type="project" value="UniProtKB-KW"/>
</dbReference>
<dbReference type="SUPFAM" id="SSF52540">
    <property type="entry name" value="P-loop containing nucleoside triphosphate hydrolases"/>
    <property type="match status" value="2"/>
</dbReference>
<evidence type="ECO:0000256" key="14">
    <source>
        <dbReference type="RuleBase" id="RU363044"/>
    </source>
</evidence>
<feature type="region of interest" description="Disordered" evidence="15">
    <location>
        <begin position="29"/>
        <end position="141"/>
    </location>
</feature>
<dbReference type="CDD" id="cd18809">
    <property type="entry name" value="SF1_C_RecD"/>
    <property type="match status" value="1"/>
</dbReference>
<dbReference type="InterPro" id="IPR003593">
    <property type="entry name" value="AAA+_ATPase"/>
</dbReference>
<evidence type="ECO:0000259" key="16">
    <source>
        <dbReference type="SMART" id="SM00382"/>
    </source>
</evidence>
<keyword evidence="4 14" id="KW-0547">Nucleotide-binding</keyword>
<evidence type="ECO:0000256" key="4">
    <source>
        <dbReference type="ARBA" id="ARBA00022741"/>
    </source>
</evidence>
<comment type="cofactor">
    <cofactor evidence="1 14">
        <name>Mg(2+)</name>
        <dbReference type="ChEBI" id="CHEBI:18420"/>
    </cofactor>
</comment>
<keyword evidence="10 14" id="KW-0233">DNA recombination</keyword>
<keyword evidence="18" id="KW-1185">Reference proteome</keyword>
<dbReference type="Proteomes" id="UP000195570">
    <property type="component" value="Unassembled WGS sequence"/>
</dbReference>
<feature type="compositionally biased region" description="Polar residues" evidence="15">
    <location>
        <begin position="550"/>
        <end position="566"/>
    </location>
</feature>
<dbReference type="GO" id="GO:0043139">
    <property type="term" value="F:5'-3' DNA helicase activity"/>
    <property type="evidence" value="ECO:0007669"/>
    <property type="project" value="UniProtKB-EC"/>
</dbReference>
<evidence type="ECO:0000256" key="3">
    <source>
        <dbReference type="ARBA" id="ARBA00011245"/>
    </source>
</evidence>
<dbReference type="AlphaFoldDB" id="A0A1G4I4U7"/>
<evidence type="ECO:0000256" key="12">
    <source>
        <dbReference type="ARBA" id="ARBA00023235"/>
    </source>
</evidence>
<feature type="region of interest" description="Disordered" evidence="15">
    <location>
        <begin position="585"/>
        <end position="607"/>
    </location>
</feature>
<dbReference type="RefSeq" id="XP_067078243.1">
    <property type="nucleotide sequence ID" value="XM_067222142.1"/>
</dbReference>
<comment type="similarity">
    <text evidence="2">Belongs to the helicase family. PIF1 subfamily.</text>
</comment>
<dbReference type="SMR" id="A0A1G4I4U7"/>
<evidence type="ECO:0000256" key="10">
    <source>
        <dbReference type="ARBA" id="ARBA00023172"/>
    </source>
</evidence>
<keyword evidence="11 14" id="KW-0234">DNA repair</keyword>
<dbReference type="GO" id="GO:0005524">
    <property type="term" value="F:ATP binding"/>
    <property type="evidence" value="ECO:0007669"/>
    <property type="project" value="UniProtKB-KW"/>
</dbReference>
<dbReference type="Gene3D" id="3.40.50.300">
    <property type="entry name" value="P-loop containing nucleotide triphosphate hydrolases"/>
    <property type="match status" value="1"/>
</dbReference>
<organism evidence="17 18">
    <name type="scientific">Trypanosoma equiperdum</name>
    <dbReference type="NCBI Taxonomy" id="5694"/>
    <lineage>
        <taxon>Eukaryota</taxon>
        <taxon>Discoba</taxon>
        <taxon>Euglenozoa</taxon>
        <taxon>Kinetoplastea</taxon>
        <taxon>Metakinetoplastina</taxon>
        <taxon>Trypanosomatida</taxon>
        <taxon>Trypanosomatidae</taxon>
        <taxon>Trypanosoma</taxon>
    </lineage>
</organism>
<dbReference type="SMART" id="SM00382">
    <property type="entry name" value="AAA"/>
    <property type="match status" value="1"/>
</dbReference>
<feature type="region of interest" description="Disordered" evidence="15">
    <location>
        <begin position="176"/>
        <end position="231"/>
    </location>
</feature>
<dbReference type="PANTHER" id="PTHR47642">
    <property type="entry name" value="ATP-DEPENDENT DNA HELICASE"/>
    <property type="match status" value="1"/>
</dbReference>
<dbReference type="VEuPathDB" id="TriTrypDB:TEOVI_000707600"/>
<keyword evidence="12" id="KW-0413">Isomerase</keyword>
<evidence type="ECO:0000256" key="7">
    <source>
        <dbReference type="ARBA" id="ARBA00022806"/>
    </source>
</evidence>
<dbReference type="PANTHER" id="PTHR47642:SF5">
    <property type="entry name" value="ATP-DEPENDENT DNA HELICASE"/>
    <property type="match status" value="1"/>
</dbReference>
<dbReference type="GO" id="GO:0000723">
    <property type="term" value="P:telomere maintenance"/>
    <property type="evidence" value="ECO:0007669"/>
    <property type="project" value="InterPro"/>
</dbReference>
<evidence type="ECO:0000256" key="6">
    <source>
        <dbReference type="ARBA" id="ARBA00022801"/>
    </source>
</evidence>
<dbReference type="InterPro" id="IPR027417">
    <property type="entry name" value="P-loop_NTPase"/>
</dbReference>
<keyword evidence="7 14" id="KW-0347">Helicase</keyword>
<dbReference type="InterPro" id="IPR010285">
    <property type="entry name" value="DNA_helicase_pif1-like_DEAD"/>
</dbReference>
<feature type="region of interest" description="Disordered" evidence="15">
    <location>
        <begin position="545"/>
        <end position="572"/>
    </location>
</feature>
<evidence type="ECO:0000256" key="5">
    <source>
        <dbReference type="ARBA" id="ARBA00022763"/>
    </source>
</evidence>
<keyword evidence="9" id="KW-0238">DNA-binding</keyword>
<gene>
    <name evidence="17" type="ORF">TEOVI_000707600</name>
</gene>
<feature type="region of interest" description="Disordered" evidence="15">
    <location>
        <begin position="481"/>
        <end position="513"/>
    </location>
</feature>
<dbReference type="EC" id="5.6.2.3" evidence="14"/>
<dbReference type="InterPro" id="IPR051055">
    <property type="entry name" value="PIF1_helicase"/>
</dbReference>
<keyword evidence="6 14" id="KW-0378">Hydrolase</keyword>
<evidence type="ECO:0000256" key="13">
    <source>
        <dbReference type="ARBA" id="ARBA00048954"/>
    </source>
</evidence>
<proteinExistence type="inferred from homology"/>
<comment type="subunit">
    <text evidence="3">Monomer.</text>
</comment>
<comment type="caution">
    <text evidence="17">The sequence shown here is derived from an EMBL/GenBank/DDBJ whole genome shotgun (WGS) entry which is preliminary data.</text>
</comment>
<dbReference type="CDD" id="cd18037">
    <property type="entry name" value="DEXSc_Pif1_like"/>
    <property type="match status" value="1"/>
</dbReference>
<dbReference type="EMBL" id="CZPT02000625">
    <property type="protein sequence ID" value="SCU66844.1"/>
    <property type="molecule type" value="Genomic_DNA"/>
</dbReference>
<dbReference type="Pfam" id="PF21530">
    <property type="entry name" value="Pif1_2B_dom"/>
    <property type="match status" value="1"/>
</dbReference>
<dbReference type="GO" id="GO:0006281">
    <property type="term" value="P:DNA repair"/>
    <property type="evidence" value="ECO:0007669"/>
    <property type="project" value="UniProtKB-KW"/>
</dbReference>
<evidence type="ECO:0000256" key="11">
    <source>
        <dbReference type="ARBA" id="ARBA00023204"/>
    </source>
</evidence>